<dbReference type="Pfam" id="PF25583">
    <property type="entry name" value="WCX"/>
    <property type="match status" value="1"/>
</dbReference>
<organism evidence="4 5">
    <name type="scientific">Jatrophihabitans lederbergiae</name>
    <dbReference type="NCBI Taxonomy" id="3075547"/>
    <lineage>
        <taxon>Bacteria</taxon>
        <taxon>Bacillati</taxon>
        <taxon>Actinomycetota</taxon>
        <taxon>Actinomycetes</taxon>
        <taxon>Jatrophihabitantales</taxon>
        <taxon>Jatrophihabitantaceae</taxon>
        <taxon>Jatrophihabitans</taxon>
    </lineage>
</organism>
<dbReference type="Proteomes" id="UP001183176">
    <property type="component" value="Unassembled WGS sequence"/>
</dbReference>
<dbReference type="PROSITE" id="PS52050">
    <property type="entry name" value="WYL"/>
    <property type="match status" value="1"/>
</dbReference>
<dbReference type="PANTHER" id="PTHR34580:SF1">
    <property type="entry name" value="PROTEIN PAFC"/>
    <property type="match status" value="1"/>
</dbReference>
<dbReference type="InterPro" id="IPR051534">
    <property type="entry name" value="CBASS_pafABC_assoc_protein"/>
</dbReference>
<accession>A0ABU2JDP9</accession>
<evidence type="ECO:0000313" key="4">
    <source>
        <dbReference type="EMBL" id="MDT0262858.1"/>
    </source>
</evidence>
<proteinExistence type="predicted"/>
<dbReference type="EMBL" id="JAVREH010000023">
    <property type="protein sequence ID" value="MDT0262858.1"/>
    <property type="molecule type" value="Genomic_DNA"/>
</dbReference>
<gene>
    <name evidence="4" type="ORF">RM423_15790</name>
</gene>
<comment type="caution">
    <text evidence="4">The sequence shown here is derived from an EMBL/GenBank/DDBJ whole genome shotgun (WGS) entry which is preliminary data.</text>
</comment>
<evidence type="ECO:0000259" key="2">
    <source>
        <dbReference type="Pfam" id="PF19187"/>
    </source>
</evidence>
<reference evidence="5" key="1">
    <citation type="submission" date="2023-07" db="EMBL/GenBank/DDBJ databases">
        <title>30 novel species of actinomycetes from the DSMZ collection.</title>
        <authorList>
            <person name="Nouioui I."/>
        </authorList>
    </citation>
    <scope>NUCLEOTIDE SEQUENCE [LARGE SCALE GENOMIC DNA]</scope>
    <source>
        <strain evidence="5">DSM 44399</strain>
    </source>
</reference>
<dbReference type="InterPro" id="IPR026881">
    <property type="entry name" value="WYL_dom"/>
</dbReference>
<keyword evidence="5" id="KW-1185">Reference proteome</keyword>
<feature type="domain" description="WCX" evidence="3">
    <location>
        <begin position="240"/>
        <end position="308"/>
    </location>
</feature>
<dbReference type="Pfam" id="PF13280">
    <property type="entry name" value="WYL"/>
    <property type="match status" value="1"/>
</dbReference>
<dbReference type="InterPro" id="IPR043839">
    <property type="entry name" value="PafC_HTH"/>
</dbReference>
<evidence type="ECO:0000259" key="1">
    <source>
        <dbReference type="Pfam" id="PF13280"/>
    </source>
</evidence>
<feature type="domain" description="PafC HTH" evidence="2">
    <location>
        <begin position="6"/>
        <end position="118"/>
    </location>
</feature>
<dbReference type="PIRSF" id="PIRSF016838">
    <property type="entry name" value="PafC"/>
    <property type="match status" value="1"/>
</dbReference>
<protein>
    <submittedName>
        <fullName evidence="4">WYL domain-containing protein</fullName>
    </submittedName>
</protein>
<evidence type="ECO:0000259" key="3">
    <source>
        <dbReference type="Pfam" id="PF25583"/>
    </source>
</evidence>
<dbReference type="InterPro" id="IPR057727">
    <property type="entry name" value="WCX_dom"/>
</dbReference>
<sequence>MTDTGDKVSRLLALVPYVLNKGVASISETANTFGIGEDQLRKELEMLWLCGRSSGPEDLIDLMFEGDTVSVTYDGGLSRPLKLTATEAMTLAVALRTLTDLPGAIEGGSAERALSKIETAAGQHLDTAAVDIRLAGQDRWLSLAQHAVADKRAIDLHYYSATRDESTHRVVDPISVFHADGLAYLEAWCRRAEGIRIFRLDRFEDATLLDEPARVPADLTPTDVSAGVYRPAPEHLLVELSLGAGWEWVSEYYPCESTSPAEHSLRVTLRVAEPAWVSALVRRSGGAVRVLAPEWLARGVRSDAAQALAAYGEQ</sequence>
<evidence type="ECO:0000313" key="5">
    <source>
        <dbReference type="Proteomes" id="UP001183176"/>
    </source>
</evidence>
<dbReference type="RefSeq" id="WP_311424003.1">
    <property type="nucleotide sequence ID" value="NZ_JAVREH010000023.1"/>
</dbReference>
<dbReference type="Pfam" id="PF19187">
    <property type="entry name" value="HTH_PafC"/>
    <property type="match status" value="1"/>
</dbReference>
<feature type="domain" description="WYL" evidence="1">
    <location>
        <begin position="141"/>
        <end position="207"/>
    </location>
</feature>
<name>A0ABU2JDP9_9ACTN</name>
<dbReference type="PANTHER" id="PTHR34580">
    <property type="match status" value="1"/>
</dbReference>
<dbReference type="InterPro" id="IPR028349">
    <property type="entry name" value="PafC-like"/>
</dbReference>